<protein>
    <submittedName>
        <fullName evidence="2">Putative transcriptional regulator</fullName>
    </submittedName>
</protein>
<evidence type="ECO:0000256" key="1">
    <source>
        <dbReference type="ARBA" id="ARBA00009600"/>
    </source>
</evidence>
<dbReference type="SUPFAM" id="SSF143456">
    <property type="entry name" value="VC0467-like"/>
    <property type="match status" value="1"/>
</dbReference>
<dbReference type="OrthoDB" id="9807486at2"/>
<name>A0A1G9MMG4_9ACTN</name>
<gene>
    <name evidence="2" type="ORF">SAMN04488242_2730</name>
</gene>
<comment type="similarity">
    <text evidence="1">Belongs to the UPF0301 (AlgH) family.</text>
</comment>
<dbReference type="AlphaFoldDB" id="A0A1G9MMG4"/>
<sequence length="187" mass="20050">MDKLGPPRAGQLLIAADPGKGGFFDRSVVLILEHNESGTLGVVLNRVSEMDVPSPLADWAPLLSPPAVPFEGGPVSEQAVVALAQLANAQAGPPGWKPLFDDVGIVDLDTPVELVEGAFAHVRMYVGLAGWEGGQLEGELIRGFWVRTKARSEEVFGLPTGLWRRVLRRLGGASARWSTWTGTPMFN</sequence>
<dbReference type="GO" id="GO:0005829">
    <property type="term" value="C:cytosol"/>
    <property type="evidence" value="ECO:0007669"/>
    <property type="project" value="TreeGrafter"/>
</dbReference>
<dbReference type="PANTHER" id="PTHR30327:SF1">
    <property type="entry name" value="UPF0301 PROTEIN YQGE"/>
    <property type="match status" value="1"/>
</dbReference>
<organism evidence="2 3">
    <name type="scientific">Tessaracoccus oleiagri</name>
    <dbReference type="NCBI Taxonomy" id="686624"/>
    <lineage>
        <taxon>Bacteria</taxon>
        <taxon>Bacillati</taxon>
        <taxon>Actinomycetota</taxon>
        <taxon>Actinomycetes</taxon>
        <taxon>Propionibacteriales</taxon>
        <taxon>Propionibacteriaceae</taxon>
        <taxon>Tessaracoccus</taxon>
    </lineage>
</organism>
<dbReference type="Pfam" id="PF02622">
    <property type="entry name" value="DUF179"/>
    <property type="match status" value="1"/>
</dbReference>
<evidence type="ECO:0000313" key="2">
    <source>
        <dbReference type="EMBL" id="SDL75472.1"/>
    </source>
</evidence>
<dbReference type="PANTHER" id="PTHR30327">
    <property type="entry name" value="UNCHARACTERIZED PROTEIN YQGE"/>
    <property type="match status" value="1"/>
</dbReference>
<reference evidence="2 3" key="1">
    <citation type="submission" date="2016-10" db="EMBL/GenBank/DDBJ databases">
        <authorList>
            <person name="de Groot N.N."/>
        </authorList>
    </citation>
    <scope>NUCLEOTIDE SEQUENCE [LARGE SCALE GENOMIC DNA]</scope>
    <source>
        <strain evidence="2 3">CGMCC 1.9159</strain>
    </source>
</reference>
<proteinExistence type="inferred from homology"/>
<dbReference type="STRING" id="686624.SAMN04488242_2730"/>
<dbReference type="InterPro" id="IPR003774">
    <property type="entry name" value="AlgH-like"/>
</dbReference>
<accession>A0A1G9MMG4</accession>
<dbReference type="Proteomes" id="UP000199475">
    <property type="component" value="Unassembled WGS sequence"/>
</dbReference>
<keyword evidence="3" id="KW-1185">Reference proteome</keyword>
<dbReference type="RefSeq" id="WP_093253205.1">
    <property type="nucleotide sequence ID" value="NZ_FNGP01000005.1"/>
</dbReference>
<dbReference type="EMBL" id="FNGP01000005">
    <property type="protein sequence ID" value="SDL75472.1"/>
    <property type="molecule type" value="Genomic_DNA"/>
</dbReference>
<dbReference type="Gene3D" id="3.40.1740.10">
    <property type="entry name" value="VC0467-like"/>
    <property type="match status" value="1"/>
</dbReference>
<evidence type="ECO:0000313" key="3">
    <source>
        <dbReference type="Proteomes" id="UP000199475"/>
    </source>
</evidence>